<feature type="domain" description="ENTH" evidence="2">
    <location>
        <begin position="86"/>
        <end position="203"/>
    </location>
</feature>
<sequence>ALSGYSHLENLIREATNTDTWGPTTKQKKQLLNWILSYSNAAIASDFYDTPVDSELTMISQSSYNPEIGKFTVDFICSRIEKYNDSNCSSTSFNAMTQKGSSLTSPYTLYSNLKKTLVTAGYEFLIITKCLILLEYLLINCYSIKGSTIQFDLTQDLKFHLGTIARLKYYHVANSYDNLNLAHEKQIQMLSEKIIKLVSNKEALQLERLKFHPSDFANINKKKKKKSTFYDEDEFEFNNHPKSSSFQLSKDKDPFGRSTISTITNNVTNYLSTPSSNNHKKSVSEGGISLNINN</sequence>
<name>A0A1E4STF3_9ASCO</name>
<evidence type="ECO:0000256" key="1">
    <source>
        <dbReference type="SAM" id="MobiDB-lite"/>
    </source>
</evidence>
<evidence type="ECO:0000313" key="4">
    <source>
        <dbReference type="Proteomes" id="UP000094801"/>
    </source>
</evidence>
<dbReference type="EMBL" id="KV453874">
    <property type="protein sequence ID" value="ODV82779.1"/>
    <property type="molecule type" value="Genomic_DNA"/>
</dbReference>
<dbReference type="STRING" id="983967.A0A1E4STF3"/>
<evidence type="ECO:0000259" key="2">
    <source>
        <dbReference type="Pfam" id="PF01417"/>
    </source>
</evidence>
<evidence type="ECO:0000313" key="3">
    <source>
        <dbReference type="EMBL" id="ODV82779.1"/>
    </source>
</evidence>
<keyword evidence="4" id="KW-1185">Reference proteome</keyword>
<proteinExistence type="predicted"/>
<protein>
    <recommendedName>
        <fullName evidence="2">ENTH domain-containing protein</fullName>
    </recommendedName>
</protein>
<feature type="non-terminal residue" evidence="3">
    <location>
        <position position="294"/>
    </location>
</feature>
<gene>
    <name evidence="3" type="ORF">CANARDRAFT_179268</name>
</gene>
<feature type="non-terminal residue" evidence="3">
    <location>
        <position position="1"/>
    </location>
</feature>
<dbReference type="Pfam" id="PF01417">
    <property type="entry name" value="ENTH"/>
    <property type="match status" value="1"/>
</dbReference>
<reference evidence="4" key="1">
    <citation type="submission" date="2016-04" db="EMBL/GenBank/DDBJ databases">
        <title>Comparative genomics of biotechnologically important yeasts.</title>
        <authorList>
            <consortium name="DOE Joint Genome Institute"/>
            <person name="Riley R."/>
            <person name="Haridas S."/>
            <person name="Wolfe K.H."/>
            <person name="Lopes M.R."/>
            <person name="Hittinger C.T."/>
            <person name="Goker M."/>
            <person name="Salamov A."/>
            <person name="Wisecaver J."/>
            <person name="Long T.M."/>
            <person name="Aerts A.L."/>
            <person name="Barry K."/>
            <person name="Choi C."/>
            <person name="Clum A."/>
            <person name="Coughlan A.Y."/>
            <person name="Deshpande S."/>
            <person name="Douglass A.P."/>
            <person name="Hanson S.J."/>
            <person name="Klenk H.-P."/>
            <person name="Labutti K."/>
            <person name="Lapidus A."/>
            <person name="Lindquist E."/>
            <person name="Lipzen A."/>
            <person name="Meier-Kolthoff J.P."/>
            <person name="Ohm R.A."/>
            <person name="Otillar R.P."/>
            <person name="Pangilinan J."/>
            <person name="Peng Y."/>
            <person name="Rokas A."/>
            <person name="Rosa C.A."/>
            <person name="Scheuner C."/>
            <person name="Sibirny A.A."/>
            <person name="Slot J.C."/>
            <person name="Stielow J.B."/>
            <person name="Sun H."/>
            <person name="Kurtzman C.P."/>
            <person name="Blackwell M."/>
            <person name="Grigoriev I.V."/>
            <person name="Jeffries T.W."/>
        </authorList>
    </citation>
    <scope>NUCLEOTIDE SEQUENCE [LARGE SCALE GENOMIC DNA]</scope>
    <source>
        <strain evidence="4">NRRL YB-2248</strain>
    </source>
</reference>
<dbReference type="Gene3D" id="1.25.40.90">
    <property type="match status" value="1"/>
</dbReference>
<feature type="region of interest" description="Disordered" evidence="1">
    <location>
        <begin position="273"/>
        <end position="294"/>
    </location>
</feature>
<dbReference type="InterPro" id="IPR013809">
    <property type="entry name" value="ENTH"/>
</dbReference>
<dbReference type="SUPFAM" id="SSF48464">
    <property type="entry name" value="ENTH/VHS domain"/>
    <property type="match status" value="2"/>
</dbReference>
<dbReference type="Proteomes" id="UP000094801">
    <property type="component" value="Unassembled WGS sequence"/>
</dbReference>
<dbReference type="AlphaFoldDB" id="A0A1E4STF3"/>
<accession>A0A1E4STF3</accession>
<organism evidence="3 4">
    <name type="scientific">[Candida] arabinofermentans NRRL YB-2248</name>
    <dbReference type="NCBI Taxonomy" id="983967"/>
    <lineage>
        <taxon>Eukaryota</taxon>
        <taxon>Fungi</taxon>
        <taxon>Dikarya</taxon>
        <taxon>Ascomycota</taxon>
        <taxon>Saccharomycotina</taxon>
        <taxon>Pichiomycetes</taxon>
        <taxon>Pichiales</taxon>
        <taxon>Pichiaceae</taxon>
        <taxon>Ogataea</taxon>
        <taxon>Ogataea/Candida clade</taxon>
    </lineage>
</organism>
<dbReference type="InterPro" id="IPR008942">
    <property type="entry name" value="ENTH_VHS"/>
</dbReference>
<dbReference type="OrthoDB" id="4033880at2759"/>